<reference evidence="1 2" key="1">
    <citation type="submission" date="2018-07" db="EMBL/GenBank/DDBJ databases">
        <title>Mechanisms of high-level aminoglycoside resistance among Gram-negative pathogens in Brazil.</title>
        <authorList>
            <person name="Ballaben A.S."/>
            <person name="Darini A.L.C."/>
            <person name="Doi Y."/>
        </authorList>
    </citation>
    <scope>NUCLEOTIDE SEQUENCE [LARGE SCALE GENOMIC DNA]</scope>
    <source>
        <strain evidence="1 2">B2-305</strain>
    </source>
</reference>
<dbReference type="EMBL" id="QORE01002586">
    <property type="protein sequence ID" value="RCI69927.1"/>
    <property type="molecule type" value="Genomic_DNA"/>
</dbReference>
<feature type="non-terminal residue" evidence="1">
    <location>
        <position position="47"/>
    </location>
</feature>
<dbReference type="GO" id="GO:0008168">
    <property type="term" value="F:methyltransferase activity"/>
    <property type="evidence" value="ECO:0007669"/>
    <property type="project" value="InterPro"/>
</dbReference>
<protein>
    <submittedName>
        <fullName evidence="1">Cobalamin biosynthesis bifunctional protein CbiET</fullName>
    </submittedName>
</protein>
<evidence type="ECO:0000313" key="2">
    <source>
        <dbReference type="Proteomes" id="UP000253594"/>
    </source>
</evidence>
<comment type="caution">
    <text evidence="1">The sequence shown here is derived from an EMBL/GenBank/DDBJ whole genome shotgun (WGS) entry which is preliminary data.</text>
</comment>
<dbReference type="Proteomes" id="UP000253594">
    <property type="component" value="Unassembled WGS sequence"/>
</dbReference>
<dbReference type="SUPFAM" id="SSF53790">
    <property type="entry name" value="Tetrapyrrole methylase"/>
    <property type="match status" value="1"/>
</dbReference>
<gene>
    <name evidence="1" type="ORF">DT376_37320</name>
</gene>
<accession>A0A367LXH1</accession>
<evidence type="ECO:0000313" key="1">
    <source>
        <dbReference type="EMBL" id="RCI69927.1"/>
    </source>
</evidence>
<name>A0A367LXH1_PSEAI</name>
<dbReference type="InterPro" id="IPR035996">
    <property type="entry name" value="4pyrrol_Methylase_sf"/>
</dbReference>
<proteinExistence type="predicted"/>
<sequence>MSSADSTPPWLTLVGIGEDGYPGLGKQARRALLQASRIVGAARPREL</sequence>
<dbReference type="AlphaFoldDB" id="A0A367LXH1"/>
<organism evidence="1 2">
    <name type="scientific">Pseudomonas aeruginosa</name>
    <dbReference type="NCBI Taxonomy" id="287"/>
    <lineage>
        <taxon>Bacteria</taxon>
        <taxon>Pseudomonadati</taxon>
        <taxon>Pseudomonadota</taxon>
        <taxon>Gammaproteobacteria</taxon>
        <taxon>Pseudomonadales</taxon>
        <taxon>Pseudomonadaceae</taxon>
        <taxon>Pseudomonas</taxon>
    </lineage>
</organism>